<name>A0ABQ7NIR7_BRACM</name>
<protein>
    <submittedName>
        <fullName evidence="1">Uncharacterized protein</fullName>
    </submittedName>
</protein>
<organism evidence="1 2">
    <name type="scientific">Brassica rapa subsp. trilocularis</name>
    <dbReference type="NCBI Taxonomy" id="1813537"/>
    <lineage>
        <taxon>Eukaryota</taxon>
        <taxon>Viridiplantae</taxon>
        <taxon>Streptophyta</taxon>
        <taxon>Embryophyta</taxon>
        <taxon>Tracheophyta</taxon>
        <taxon>Spermatophyta</taxon>
        <taxon>Magnoliopsida</taxon>
        <taxon>eudicotyledons</taxon>
        <taxon>Gunneridae</taxon>
        <taxon>Pentapetalae</taxon>
        <taxon>rosids</taxon>
        <taxon>malvids</taxon>
        <taxon>Brassicales</taxon>
        <taxon>Brassicaceae</taxon>
        <taxon>Brassiceae</taxon>
        <taxon>Brassica</taxon>
    </lineage>
</organism>
<gene>
    <name evidence="1" type="primary">A02p035820.1_BraROA</name>
    <name evidence="1" type="ORF">IGI04_007095</name>
</gene>
<feature type="non-terminal residue" evidence="1">
    <location>
        <position position="1"/>
    </location>
</feature>
<proteinExistence type="predicted"/>
<accession>A0ABQ7NIR7</accession>
<evidence type="ECO:0000313" key="1">
    <source>
        <dbReference type="EMBL" id="KAG5410776.1"/>
    </source>
</evidence>
<keyword evidence="2" id="KW-1185">Reference proteome</keyword>
<reference evidence="1 2" key="1">
    <citation type="submission" date="2021-03" db="EMBL/GenBank/DDBJ databases">
        <authorList>
            <person name="King G.J."/>
            <person name="Bancroft I."/>
            <person name="Baten A."/>
            <person name="Bloomfield J."/>
            <person name="Borpatragohain P."/>
            <person name="He Z."/>
            <person name="Irish N."/>
            <person name="Irwin J."/>
            <person name="Liu K."/>
            <person name="Mauleon R.P."/>
            <person name="Moore J."/>
            <person name="Morris R."/>
            <person name="Ostergaard L."/>
            <person name="Wang B."/>
            <person name="Wells R."/>
        </authorList>
    </citation>
    <scope>NUCLEOTIDE SEQUENCE [LARGE SCALE GENOMIC DNA]</scope>
    <source>
        <strain evidence="1">R-o-18</strain>
        <tissue evidence="1">Leaf</tissue>
    </source>
</reference>
<dbReference type="Proteomes" id="UP000823674">
    <property type="component" value="Chromosome A02"/>
</dbReference>
<dbReference type="EMBL" id="JADBGQ010000002">
    <property type="protein sequence ID" value="KAG5410776.1"/>
    <property type="molecule type" value="Genomic_DNA"/>
</dbReference>
<sequence>LGNTNTKLDHLDEARSEFGWISWESFQLRWTKCSSLGPLVRVQTWVGQGGRPKVLMGRGVHATNHMLW</sequence>
<evidence type="ECO:0000313" key="2">
    <source>
        <dbReference type="Proteomes" id="UP000823674"/>
    </source>
</evidence>
<comment type="caution">
    <text evidence="1">The sequence shown here is derived from an EMBL/GenBank/DDBJ whole genome shotgun (WGS) entry which is preliminary data.</text>
</comment>